<dbReference type="SUPFAM" id="SSF53850">
    <property type="entry name" value="Periplasmic binding protein-like II"/>
    <property type="match status" value="1"/>
</dbReference>
<dbReference type="CDD" id="cd08417">
    <property type="entry name" value="PBP2_Nitroaromatics_like"/>
    <property type="match status" value="1"/>
</dbReference>
<dbReference type="EMBL" id="BSPX01000067">
    <property type="protein sequence ID" value="GLT23979.1"/>
    <property type="molecule type" value="Genomic_DNA"/>
</dbReference>
<dbReference type="InterPro" id="IPR036388">
    <property type="entry name" value="WH-like_DNA-bd_sf"/>
</dbReference>
<dbReference type="InterPro" id="IPR005119">
    <property type="entry name" value="LysR_subst-bd"/>
</dbReference>
<dbReference type="Gene3D" id="1.10.10.10">
    <property type="entry name" value="Winged helix-like DNA-binding domain superfamily/Winged helix DNA-binding domain"/>
    <property type="match status" value="1"/>
</dbReference>
<dbReference type="Pfam" id="PF03466">
    <property type="entry name" value="LysR_substrate"/>
    <property type="match status" value="1"/>
</dbReference>
<evidence type="ECO:0000256" key="3">
    <source>
        <dbReference type="ARBA" id="ARBA00023125"/>
    </source>
</evidence>
<dbReference type="PANTHER" id="PTHR30118">
    <property type="entry name" value="HTH-TYPE TRANSCRIPTIONAL REGULATOR LEUO-RELATED"/>
    <property type="match status" value="1"/>
</dbReference>
<dbReference type="InterPro" id="IPR036390">
    <property type="entry name" value="WH_DNA-bd_sf"/>
</dbReference>
<keyword evidence="7" id="KW-1185">Reference proteome</keyword>
<dbReference type="RefSeq" id="WP_284189142.1">
    <property type="nucleotide sequence ID" value="NZ_BSPX01000067.1"/>
</dbReference>
<organism evidence="6 7">
    <name type="scientific">Zoogloea oryzae</name>
    <dbReference type="NCBI Taxonomy" id="310767"/>
    <lineage>
        <taxon>Bacteria</taxon>
        <taxon>Pseudomonadati</taxon>
        <taxon>Pseudomonadota</taxon>
        <taxon>Betaproteobacteria</taxon>
        <taxon>Rhodocyclales</taxon>
        <taxon>Zoogloeaceae</taxon>
        <taxon>Zoogloea</taxon>
    </lineage>
</organism>
<proteinExistence type="inferred from homology"/>
<dbReference type="PRINTS" id="PR00039">
    <property type="entry name" value="HTHLYSR"/>
</dbReference>
<dbReference type="Gene3D" id="3.40.190.10">
    <property type="entry name" value="Periplasmic binding protein-like II"/>
    <property type="match status" value="2"/>
</dbReference>
<keyword evidence="2" id="KW-0805">Transcription regulation</keyword>
<dbReference type="Proteomes" id="UP001157167">
    <property type="component" value="Unassembled WGS sequence"/>
</dbReference>
<evidence type="ECO:0000313" key="7">
    <source>
        <dbReference type="Proteomes" id="UP001157167"/>
    </source>
</evidence>
<dbReference type="PANTHER" id="PTHR30118:SF15">
    <property type="entry name" value="TRANSCRIPTIONAL REGULATORY PROTEIN"/>
    <property type="match status" value="1"/>
</dbReference>
<comment type="similarity">
    <text evidence="1">Belongs to the LysR transcriptional regulatory family.</text>
</comment>
<dbReference type="InterPro" id="IPR000847">
    <property type="entry name" value="LysR_HTH_N"/>
</dbReference>
<gene>
    <name evidence="6" type="ORF">GCM10007933_34500</name>
</gene>
<evidence type="ECO:0000256" key="4">
    <source>
        <dbReference type="ARBA" id="ARBA00023163"/>
    </source>
</evidence>
<evidence type="ECO:0000256" key="1">
    <source>
        <dbReference type="ARBA" id="ARBA00009437"/>
    </source>
</evidence>
<comment type="caution">
    <text evidence="6">The sequence shown here is derived from an EMBL/GenBank/DDBJ whole genome shotgun (WGS) entry which is preliminary data.</text>
</comment>
<evidence type="ECO:0000313" key="6">
    <source>
        <dbReference type="EMBL" id="GLT23979.1"/>
    </source>
</evidence>
<dbReference type="PROSITE" id="PS50931">
    <property type="entry name" value="HTH_LYSR"/>
    <property type="match status" value="1"/>
</dbReference>
<reference evidence="7" key="1">
    <citation type="journal article" date="2019" name="Int. J. Syst. Evol. Microbiol.">
        <title>The Global Catalogue of Microorganisms (GCM) 10K type strain sequencing project: providing services to taxonomists for standard genome sequencing and annotation.</title>
        <authorList>
            <consortium name="The Broad Institute Genomics Platform"/>
            <consortium name="The Broad Institute Genome Sequencing Center for Infectious Disease"/>
            <person name="Wu L."/>
            <person name="Ma J."/>
        </authorList>
    </citation>
    <scope>NUCLEOTIDE SEQUENCE [LARGE SCALE GENOMIC DNA]</scope>
    <source>
        <strain evidence="7">NBRC 102407</strain>
    </source>
</reference>
<sequence>MDLRQIDLNLLVSLDALLAECNVTRAARRLHMSQPSVSAQLARLRQIFGDPLLLPAETGRGMTPTARALALGPALHSALKDLESVVSHQPSFDPKKDERTFQIAANDTAMVVLGLPLIERISALAGPGLKLTFRNPDVGLIAPQMERGEVDLLLASERLLPPSMKTRPLLHGRFVMAQRKAHPRGIGPVDLDAYCALQHVLVTEIGGSMRGYVDETLAALGRQRSVVVSVEKFMLVPEILRYSDYVCTLPSMLMSRFANVLDMFELPFDDGGFGLRMAWHPRNHVDPAVSWLREQVVGLVPGQPT</sequence>
<protein>
    <submittedName>
        <fullName evidence="6">LysR family transcriptional regulator</fullName>
    </submittedName>
</protein>
<accession>A0ABQ6FF91</accession>
<dbReference type="InterPro" id="IPR050389">
    <property type="entry name" value="LysR-type_TF"/>
</dbReference>
<keyword evidence="3" id="KW-0238">DNA-binding</keyword>
<dbReference type="Pfam" id="PF00126">
    <property type="entry name" value="HTH_1"/>
    <property type="match status" value="1"/>
</dbReference>
<keyword evidence="4" id="KW-0804">Transcription</keyword>
<feature type="domain" description="HTH lysR-type" evidence="5">
    <location>
        <begin position="6"/>
        <end position="65"/>
    </location>
</feature>
<name>A0ABQ6FF91_9RHOO</name>
<evidence type="ECO:0000259" key="5">
    <source>
        <dbReference type="PROSITE" id="PS50931"/>
    </source>
</evidence>
<dbReference type="SUPFAM" id="SSF46785">
    <property type="entry name" value="Winged helix' DNA-binding domain"/>
    <property type="match status" value="1"/>
</dbReference>
<evidence type="ECO:0000256" key="2">
    <source>
        <dbReference type="ARBA" id="ARBA00023015"/>
    </source>
</evidence>
<dbReference type="InterPro" id="IPR037402">
    <property type="entry name" value="YidZ_PBP2"/>
</dbReference>